<name>A0A8D8KY70_CULPI</name>
<sequence>MRQKLLQKHKPHQTPANSFRIQAAQVQVQQLLEILRQQSGPRAPPKHPHVAGQAVFVRQMQQHLRPQGQTAQPRTNLLRQTTPATTTHPNPGTHDDNDLVDLDSGSF</sequence>
<accession>A0A8D8KY70</accession>
<dbReference type="AlphaFoldDB" id="A0A8D8KY70"/>
<reference evidence="2" key="1">
    <citation type="submission" date="2021-05" db="EMBL/GenBank/DDBJ databases">
        <authorList>
            <person name="Alioto T."/>
            <person name="Alioto T."/>
            <person name="Gomez Garrido J."/>
        </authorList>
    </citation>
    <scope>NUCLEOTIDE SEQUENCE</scope>
</reference>
<dbReference type="EMBL" id="HBUE01060859">
    <property type="protein sequence ID" value="CAG6468538.1"/>
    <property type="molecule type" value="Transcribed_RNA"/>
</dbReference>
<feature type="compositionally biased region" description="Polar residues" evidence="1">
    <location>
        <begin position="62"/>
        <end position="90"/>
    </location>
</feature>
<feature type="region of interest" description="Disordered" evidence="1">
    <location>
        <begin position="62"/>
        <end position="107"/>
    </location>
</feature>
<dbReference type="EMBL" id="HBUE01238838">
    <property type="protein sequence ID" value="CAG6548392.1"/>
    <property type="molecule type" value="Transcribed_RNA"/>
</dbReference>
<protein>
    <submittedName>
        <fullName evidence="2">(northern house mosquito) hypothetical protein</fullName>
    </submittedName>
</protein>
<evidence type="ECO:0000313" key="2">
    <source>
        <dbReference type="EMBL" id="CAG6600614.1"/>
    </source>
</evidence>
<proteinExistence type="predicted"/>
<dbReference type="EMBL" id="HBUE01345813">
    <property type="protein sequence ID" value="CAG6600614.1"/>
    <property type="molecule type" value="Transcribed_RNA"/>
</dbReference>
<evidence type="ECO:0000256" key="1">
    <source>
        <dbReference type="SAM" id="MobiDB-lite"/>
    </source>
</evidence>
<organism evidence="2">
    <name type="scientific">Culex pipiens</name>
    <name type="common">House mosquito</name>
    <dbReference type="NCBI Taxonomy" id="7175"/>
    <lineage>
        <taxon>Eukaryota</taxon>
        <taxon>Metazoa</taxon>
        <taxon>Ecdysozoa</taxon>
        <taxon>Arthropoda</taxon>
        <taxon>Hexapoda</taxon>
        <taxon>Insecta</taxon>
        <taxon>Pterygota</taxon>
        <taxon>Neoptera</taxon>
        <taxon>Endopterygota</taxon>
        <taxon>Diptera</taxon>
        <taxon>Nematocera</taxon>
        <taxon>Culicoidea</taxon>
        <taxon>Culicidae</taxon>
        <taxon>Culicinae</taxon>
        <taxon>Culicini</taxon>
        <taxon>Culex</taxon>
        <taxon>Culex</taxon>
    </lineage>
</organism>